<dbReference type="HOGENOM" id="CLU_022195_0_3_1"/>
<evidence type="ECO:0000313" key="10">
    <source>
        <dbReference type="EMBL" id="EED16415.1"/>
    </source>
</evidence>
<dbReference type="Pfam" id="PF00067">
    <property type="entry name" value="p450"/>
    <property type="match status" value="1"/>
</dbReference>
<dbReference type="Gene3D" id="1.10.630.10">
    <property type="entry name" value="Cytochrome P450"/>
    <property type="match status" value="1"/>
</dbReference>
<evidence type="ECO:0000256" key="6">
    <source>
        <dbReference type="ARBA" id="ARBA00023004"/>
    </source>
</evidence>
<gene>
    <name evidence="10" type="ORF">TSTA_015040</name>
</gene>
<dbReference type="InterPro" id="IPR036396">
    <property type="entry name" value="Cyt_P450_sf"/>
</dbReference>
<sequence length="495" mass="56128">MPSAGLPIDVSWWDAVSTFGSAQAHLPYLAAVLLALMVLSSLGNSSKNAVMLNPKSVWELTSTRAKKEYIAGALQMMGNWFNANPNPHNPAQMIADTGVVTVLPSHMADEIRNDDRLSFSRWTLQAFHRNLPGFDGFREGGSDSGIIKAVIVKDLTKHLNKVTEPLAAETAMVIPELLSDNEEWHSIALKDTIVKIIARVSSRVFLGDLLCRNEEWLEVTRDYTLYSFTAAEELRLWPAPLLPIVHWFLPQCRKLRALLKVIDDAIEWFEKEANGQDYDPVSAQLILSVAAIHTTTDLTCQTLTQLAQNPEILAPLRKELVDVLQEHGWKKTSLYNMKLLDSVVKESQRLKPTGIATMRRLALDEVKLSDDTVIPKNSQICVSSLKLWDSEVYENPDKFDGYRFYKMREQAEGQTKAQLVTTAPEYLAWGHGKHACPGRFFAANEVKIVLIYLLLRYDWRIADGQTPQFRRNGFSLNLDQHLRMMIRRRQEEMVI</sequence>
<dbReference type="RefSeq" id="XP_002483649.1">
    <property type="nucleotide sequence ID" value="XM_002483604.1"/>
</dbReference>
<dbReference type="InterPro" id="IPR017972">
    <property type="entry name" value="Cyt_P450_CS"/>
</dbReference>
<dbReference type="CDD" id="cd11041">
    <property type="entry name" value="CYP503A1-like"/>
    <property type="match status" value="1"/>
</dbReference>
<name>B8MHT5_TALSN</name>
<dbReference type="Proteomes" id="UP000001745">
    <property type="component" value="Unassembled WGS sequence"/>
</dbReference>
<accession>B8MHT5</accession>
<dbReference type="AlphaFoldDB" id="B8MHT5"/>
<dbReference type="PROSITE" id="PS00086">
    <property type="entry name" value="CYTOCHROME_P450"/>
    <property type="match status" value="1"/>
</dbReference>
<dbReference type="PRINTS" id="PR00465">
    <property type="entry name" value="EP450IV"/>
</dbReference>
<organism evidence="10 11">
    <name type="scientific">Talaromyces stipitatus (strain ATCC 10500 / CBS 375.48 / QM 6759 / NRRL 1006)</name>
    <name type="common">Penicillium stipitatum</name>
    <dbReference type="NCBI Taxonomy" id="441959"/>
    <lineage>
        <taxon>Eukaryota</taxon>
        <taxon>Fungi</taxon>
        <taxon>Dikarya</taxon>
        <taxon>Ascomycota</taxon>
        <taxon>Pezizomycotina</taxon>
        <taxon>Eurotiomycetes</taxon>
        <taxon>Eurotiomycetidae</taxon>
        <taxon>Eurotiales</taxon>
        <taxon>Trichocomaceae</taxon>
        <taxon>Talaromyces</taxon>
        <taxon>Talaromyces sect. Talaromyces</taxon>
    </lineage>
</organism>
<keyword evidence="4 8" id="KW-0479">Metal-binding</keyword>
<dbReference type="GO" id="GO:0005506">
    <property type="term" value="F:iron ion binding"/>
    <property type="evidence" value="ECO:0007669"/>
    <property type="project" value="InterPro"/>
</dbReference>
<proteinExistence type="inferred from homology"/>
<comment type="similarity">
    <text evidence="2 9">Belongs to the cytochrome P450 family.</text>
</comment>
<keyword evidence="3 8" id="KW-0349">Heme</keyword>
<evidence type="ECO:0000256" key="1">
    <source>
        <dbReference type="ARBA" id="ARBA00001971"/>
    </source>
</evidence>
<evidence type="ECO:0000256" key="9">
    <source>
        <dbReference type="RuleBase" id="RU000461"/>
    </source>
</evidence>
<dbReference type="OrthoDB" id="4225407at2759"/>
<dbReference type="GO" id="GO:0004497">
    <property type="term" value="F:monooxygenase activity"/>
    <property type="evidence" value="ECO:0007669"/>
    <property type="project" value="UniProtKB-KW"/>
</dbReference>
<dbReference type="GO" id="GO:0016705">
    <property type="term" value="F:oxidoreductase activity, acting on paired donors, with incorporation or reduction of molecular oxygen"/>
    <property type="evidence" value="ECO:0007669"/>
    <property type="project" value="InterPro"/>
</dbReference>
<dbReference type="OMA" id="IEWFERT"/>
<dbReference type="VEuPathDB" id="FungiDB:TSTA_015040"/>
<keyword evidence="11" id="KW-1185">Reference proteome</keyword>
<evidence type="ECO:0000256" key="3">
    <source>
        <dbReference type="ARBA" id="ARBA00022617"/>
    </source>
</evidence>
<keyword evidence="7 9" id="KW-0503">Monooxygenase</keyword>
<dbReference type="InterPro" id="IPR002403">
    <property type="entry name" value="Cyt_P450_E_grp-IV"/>
</dbReference>
<keyword evidence="6 8" id="KW-0408">Iron</keyword>
<dbReference type="InParanoid" id="B8MHT5"/>
<reference evidence="11" key="1">
    <citation type="journal article" date="2015" name="Genome Announc.">
        <title>Genome sequence of the AIDS-associated pathogen Penicillium marneffei (ATCC18224) and its near taxonomic relative Talaromyces stipitatus (ATCC10500).</title>
        <authorList>
            <person name="Nierman W.C."/>
            <person name="Fedorova-Abrams N.D."/>
            <person name="Andrianopoulos A."/>
        </authorList>
    </citation>
    <scope>NUCLEOTIDE SEQUENCE [LARGE SCALE GENOMIC DNA]</scope>
    <source>
        <strain evidence="11">ATCC 10500 / CBS 375.48 / QM 6759 / NRRL 1006</strain>
    </source>
</reference>
<evidence type="ECO:0000256" key="4">
    <source>
        <dbReference type="ARBA" id="ARBA00022723"/>
    </source>
</evidence>
<feature type="binding site" description="axial binding residue" evidence="8">
    <location>
        <position position="436"/>
    </location>
    <ligand>
        <name>heme</name>
        <dbReference type="ChEBI" id="CHEBI:30413"/>
    </ligand>
    <ligandPart>
        <name>Fe</name>
        <dbReference type="ChEBI" id="CHEBI:18248"/>
    </ligandPart>
</feature>
<dbReference type="GO" id="GO:0020037">
    <property type="term" value="F:heme binding"/>
    <property type="evidence" value="ECO:0007669"/>
    <property type="project" value="InterPro"/>
</dbReference>
<evidence type="ECO:0000256" key="7">
    <source>
        <dbReference type="ARBA" id="ARBA00023033"/>
    </source>
</evidence>
<dbReference type="PhylomeDB" id="B8MHT5"/>
<evidence type="ECO:0000313" key="11">
    <source>
        <dbReference type="Proteomes" id="UP000001745"/>
    </source>
</evidence>
<evidence type="ECO:0000256" key="5">
    <source>
        <dbReference type="ARBA" id="ARBA00023002"/>
    </source>
</evidence>
<dbReference type="eggNOG" id="KOG0157">
    <property type="taxonomic scope" value="Eukaryota"/>
</dbReference>
<evidence type="ECO:0000256" key="2">
    <source>
        <dbReference type="ARBA" id="ARBA00010617"/>
    </source>
</evidence>
<dbReference type="InterPro" id="IPR001128">
    <property type="entry name" value="Cyt_P450"/>
</dbReference>
<evidence type="ECO:0000256" key="8">
    <source>
        <dbReference type="PIRSR" id="PIRSR602403-1"/>
    </source>
</evidence>
<comment type="cofactor">
    <cofactor evidence="1 8">
        <name>heme</name>
        <dbReference type="ChEBI" id="CHEBI:30413"/>
    </cofactor>
</comment>
<dbReference type="PANTHER" id="PTHR46206">
    <property type="entry name" value="CYTOCHROME P450"/>
    <property type="match status" value="1"/>
</dbReference>
<dbReference type="SUPFAM" id="SSF48264">
    <property type="entry name" value="Cytochrome P450"/>
    <property type="match status" value="1"/>
</dbReference>
<dbReference type="GeneID" id="8106246"/>
<dbReference type="EMBL" id="EQ962656">
    <property type="protein sequence ID" value="EED16415.1"/>
    <property type="molecule type" value="Genomic_DNA"/>
</dbReference>
<dbReference type="PANTHER" id="PTHR46206:SF2">
    <property type="entry name" value="CYTOCHROME P450 MONOOXYGENASE AUSG-RELATED"/>
    <property type="match status" value="1"/>
</dbReference>
<protein>
    <submittedName>
        <fullName evidence="10">Cytochrome P450, putative</fullName>
    </submittedName>
</protein>
<keyword evidence="5 9" id="KW-0560">Oxidoreductase</keyword>
<dbReference type="STRING" id="441959.B8MHT5"/>